<name>A0A0L8A7Z0_9GAMM</name>
<dbReference type="Proteomes" id="UP000036890">
    <property type="component" value="Unassembled WGS sequence"/>
</dbReference>
<dbReference type="InterPro" id="IPR003346">
    <property type="entry name" value="Transposase_20"/>
</dbReference>
<feature type="domain" description="Transposase IS116/IS110/IS902 C-terminal" evidence="2">
    <location>
        <begin position="184"/>
        <end position="266"/>
    </location>
</feature>
<dbReference type="InterPro" id="IPR047650">
    <property type="entry name" value="Transpos_IS110"/>
</dbReference>
<dbReference type="EMBL" id="AJLO02000028">
    <property type="protein sequence ID" value="KOE98507.1"/>
    <property type="molecule type" value="Genomic_DNA"/>
</dbReference>
<gene>
    <name evidence="4" type="ORF">W7K_14720</name>
    <name evidence="3" type="ORF">W7K_20390</name>
</gene>
<dbReference type="InterPro" id="IPR002525">
    <property type="entry name" value="Transp_IS110-like_N"/>
</dbReference>
<evidence type="ECO:0000259" key="1">
    <source>
        <dbReference type="Pfam" id="PF01548"/>
    </source>
</evidence>
<dbReference type="GeneID" id="86937802"/>
<evidence type="ECO:0000313" key="5">
    <source>
        <dbReference type="Proteomes" id="UP000036890"/>
    </source>
</evidence>
<reference evidence="4 5" key="1">
    <citation type="journal article" date="2012" name="J. Bacteriol.">
        <title>Genome sequence of a novel nicotine-degrading strain, Pseudomonas geniculata N1.</title>
        <authorList>
            <person name="Tang H."/>
            <person name="Yu H."/>
            <person name="Tai C."/>
            <person name="Huang K."/>
            <person name="Liu Y."/>
            <person name="Wang L."/>
            <person name="Yao Y."/>
            <person name="Wu G."/>
            <person name="Xu P."/>
        </authorList>
    </citation>
    <scope>NUCLEOTIDE SEQUENCE [LARGE SCALE GENOMIC DNA]</scope>
    <source>
        <strain evidence="4 5">N1</strain>
    </source>
</reference>
<evidence type="ECO:0000313" key="4">
    <source>
        <dbReference type="EMBL" id="KOE98507.1"/>
    </source>
</evidence>
<dbReference type="NCBIfam" id="NF033542">
    <property type="entry name" value="transpos_IS110"/>
    <property type="match status" value="1"/>
</dbReference>
<dbReference type="EMBL" id="AJLO02000045">
    <property type="protein sequence ID" value="KOE97348.1"/>
    <property type="molecule type" value="Genomic_DNA"/>
</dbReference>
<protein>
    <submittedName>
        <fullName evidence="4">Transposase</fullName>
    </submittedName>
</protein>
<dbReference type="Pfam" id="PF01548">
    <property type="entry name" value="DEDD_Tnp_IS110"/>
    <property type="match status" value="1"/>
</dbReference>
<dbReference type="PANTHER" id="PTHR33055:SF13">
    <property type="entry name" value="TRANSPOSASE"/>
    <property type="match status" value="1"/>
</dbReference>
<dbReference type="GO" id="GO:0006313">
    <property type="term" value="P:DNA transposition"/>
    <property type="evidence" value="ECO:0007669"/>
    <property type="project" value="InterPro"/>
</dbReference>
<reference evidence="4" key="2">
    <citation type="submission" date="2015-04" db="EMBL/GenBank/DDBJ databases">
        <authorList>
            <person name="Syromyatnikov M.Y."/>
            <person name="Popov V.N."/>
        </authorList>
    </citation>
    <scope>NUCLEOTIDE SEQUENCE</scope>
    <source>
        <strain evidence="4">N1</strain>
    </source>
</reference>
<proteinExistence type="predicted"/>
<dbReference type="RefSeq" id="WP_010480741.1">
    <property type="nucleotide sequence ID" value="NZ_AJLO02000028.1"/>
</dbReference>
<accession>A0A0L8A7Z0</accession>
<organism evidence="4 5">
    <name type="scientific">Stenotrophomonas geniculata N1</name>
    <dbReference type="NCBI Taxonomy" id="1167641"/>
    <lineage>
        <taxon>Bacteria</taxon>
        <taxon>Pseudomonadati</taxon>
        <taxon>Pseudomonadota</taxon>
        <taxon>Gammaproteobacteria</taxon>
        <taxon>Lysobacterales</taxon>
        <taxon>Lysobacteraceae</taxon>
        <taxon>Stenotrophomonas</taxon>
    </lineage>
</organism>
<dbReference type="OrthoDB" id="9795150at2"/>
<feature type="domain" description="Transposase IS110-like N-terminal" evidence="1">
    <location>
        <begin position="4"/>
        <end position="143"/>
    </location>
</feature>
<comment type="caution">
    <text evidence="4">The sequence shown here is derived from an EMBL/GenBank/DDBJ whole genome shotgun (WGS) entry which is preliminary data.</text>
</comment>
<dbReference type="Pfam" id="PF02371">
    <property type="entry name" value="Transposase_20"/>
    <property type="match status" value="1"/>
</dbReference>
<dbReference type="PANTHER" id="PTHR33055">
    <property type="entry name" value="TRANSPOSASE FOR INSERTION SEQUENCE ELEMENT IS1111A"/>
    <property type="match status" value="1"/>
</dbReference>
<evidence type="ECO:0000259" key="2">
    <source>
        <dbReference type="Pfam" id="PF02371"/>
    </source>
</evidence>
<evidence type="ECO:0000313" key="3">
    <source>
        <dbReference type="EMBL" id="KOE97348.1"/>
    </source>
</evidence>
<dbReference type="AlphaFoldDB" id="A0A0L8A7Z0"/>
<dbReference type="GO" id="GO:0004803">
    <property type="term" value="F:transposase activity"/>
    <property type="evidence" value="ECO:0007669"/>
    <property type="project" value="InterPro"/>
</dbReference>
<dbReference type="GO" id="GO:0003677">
    <property type="term" value="F:DNA binding"/>
    <property type="evidence" value="ECO:0007669"/>
    <property type="project" value="InterPro"/>
</dbReference>
<sequence length="304" mass="33642">MNGIGIDVSKRQLDVGTTDGETLQVCNNRSGFSELDVWLKKRPVSQIVLEATGGYERPVLDFLHAVGHPVVRANALRARRLAQGMGQMAKTDRLDAYALAQMAALVKLPAYQPLEPWQQKMREFVRARRQAMHALTIARQQLEMVGDRELRRLLQANITRLQTLVERLGKQIAEQVTQQPQLAVLKSMKGVGPGLQAVLASYLPELGKISGKAIASLVGVAPMSHDSGTMRGKRSIHGGRAEIRQVLYMASMSAMRHEPQLRDFYQSLRARGKEGKVAIVAVMRKMLVILNARVRDAENGLVPA</sequence>